<dbReference type="OMA" id="MELAICI"/>
<feature type="transmembrane region" description="Helical" evidence="1">
    <location>
        <begin position="279"/>
        <end position="298"/>
    </location>
</feature>
<comment type="caution">
    <text evidence="2">The sequence shown here is derived from an EMBL/GenBank/DDBJ whole genome shotgun (WGS) entry which is preliminary data.</text>
</comment>
<evidence type="ECO:0000256" key="1">
    <source>
        <dbReference type="SAM" id="Phobius"/>
    </source>
</evidence>
<organism evidence="2 3">
    <name type="scientific">Blomia tropicalis</name>
    <name type="common">Mite</name>
    <dbReference type="NCBI Taxonomy" id="40697"/>
    <lineage>
        <taxon>Eukaryota</taxon>
        <taxon>Metazoa</taxon>
        <taxon>Ecdysozoa</taxon>
        <taxon>Arthropoda</taxon>
        <taxon>Chelicerata</taxon>
        <taxon>Arachnida</taxon>
        <taxon>Acari</taxon>
        <taxon>Acariformes</taxon>
        <taxon>Sarcoptiformes</taxon>
        <taxon>Astigmata</taxon>
        <taxon>Glycyphagoidea</taxon>
        <taxon>Echimyopodidae</taxon>
        <taxon>Blomia</taxon>
    </lineage>
</organism>
<keyword evidence="1" id="KW-1133">Transmembrane helix</keyword>
<evidence type="ECO:0000313" key="3">
    <source>
        <dbReference type="Proteomes" id="UP001142055"/>
    </source>
</evidence>
<evidence type="ECO:0000313" key="2">
    <source>
        <dbReference type="EMBL" id="KAJ6221849.1"/>
    </source>
</evidence>
<reference evidence="2" key="1">
    <citation type="submission" date="2022-12" db="EMBL/GenBank/DDBJ databases">
        <title>Genome assemblies of Blomia tropicalis.</title>
        <authorList>
            <person name="Cui Y."/>
        </authorList>
    </citation>
    <scope>NUCLEOTIDE SEQUENCE</scope>
    <source>
        <tissue evidence="2">Adult mites</tissue>
    </source>
</reference>
<feature type="transmembrane region" description="Helical" evidence="1">
    <location>
        <begin position="339"/>
        <end position="363"/>
    </location>
</feature>
<accession>A0A9Q0MA96</accession>
<keyword evidence="1" id="KW-0472">Membrane</keyword>
<protein>
    <submittedName>
        <fullName evidence="2">Uncharacterized protein</fullName>
    </submittedName>
</protein>
<dbReference type="AlphaFoldDB" id="A0A9Q0MA96"/>
<feature type="transmembrane region" description="Helical" evidence="1">
    <location>
        <begin position="227"/>
        <end position="247"/>
    </location>
</feature>
<name>A0A9Q0MA96_BLOTA</name>
<proteinExistence type="predicted"/>
<dbReference type="Proteomes" id="UP001142055">
    <property type="component" value="Chromosome 1"/>
</dbReference>
<feature type="transmembrane region" description="Helical" evidence="1">
    <location>
        <begin position="384"/>
        <end position="406"/>
    </location>
</feature>
<keyword evidence="3" id="KW-1185">Reference proteome</keyword>
<keyword evidence="1" id="KW-0812">Transmembrane</keyword>
<dbReference type="EMBL" id="JAPWDV010000001">
    <property type="protein sequence ID" value="KAJ6221849.1"/>
    <property type="molecule type" value="Genomic_DNA"/>
</dbReference>
<gene>
    <name evidence="2" type="ORF">RDWZM_000394</name>
</gene>
<sequence>MNFIQEQFDNSRVRRCIYQTTKQMVYDHGTRKARIWHIIDTFAFIYGAVRCLTAALIIKYKFKIDPRIPYNIKRDDALLTYFQQQANRYREDIPLMMAAYVVFNYIMQRAIYRLNVDKMVWHWWYQLIVVNLDNYDEFYIENFQKIKHEKTIECYRMLQHYRLASFIPNFWVNLYIRFMAEYTIHIKLNQLEDKSFFQKRLSILPNMSNELRTLVINTLVICDNVSLFLQAGGVASTLSVYAFVVSIVDLRELAWYGYIWHFMELAICIYIATCIYQSALFFSVYTIIGAMSFAGHVIQTNRILWKLIIKCRKKSPLCPIVPWNSRSIINYHLNEHIRVTYLVITGGDYLFGHILYSFLLINIPINVYMIRRIFFEEHDFIDQLMSWAISIVQVLLSVVAFGPLAWCNEVYHSPAKFIPSVQPMLRGHNGWLWFQMKYDELYHRLVDDGPQLAINVGPLHPITYMTSFEVYENLHLFNLFN</sequence>
<feature type="transmembrane region" description="Helical" evidence="1">
    <location>
        <begin position="253"/>
        <end position="272"/>
    </location>
</feature>
<feature type="transmembrane region" description="Helical" evidence="1">
    <location>
        <begin position="35"/>
        <end position="58"/>
    </location>
</feature>